<organism evidence="5 6">
    <name type="scientific">Pseudarcicella hirudinis</name>
    <dbReference type="NCBI Taxonomy" id="1079859"/>
    <lineage>
        <taxon>Bacteria</taxon>
        <taxon>Pseudomonadati</taxon>
        <taxon>Bacteroidota</taxon>
        <taxon>Cytophagia</taxon>
        <taxon>Cytophagales</taxon>
        <taxon>Flectobacillaceae</taxon>
        <taxon>Pseudarcicella</taxon>
    </lineage>
</organism>
<dbReference type="SUPFAM" id="SSF51445">
    <property type="entry name" value="(Trans)glycosidases"/>
    <property type="match status" value="1"/>
</dbReference>
<dbReference type="GO" id="GO:0000272">
    <property type="term" value="P:polysaccharide catabolic process"/>
    <property type="evidence" value="ECO:0007669"/>
    <property type="project" value="InterPro"/>
</dbReference>
<dbReference type="PROSITE" id="PS51257">
    <property type="entry name" value="PROKAR_LIPOPROTEIN"/>
    <property type="match status" value="1"/>
</dbReference>
<dbReference type="OrthoDB" id="9774262at2"/>
<dbReference type="Proteomes" id="UP000199306">
    <property type="component" value="Unassembled WGS sequence"/>
</dbReference>
<evidence type="ECO:0000256" key="1">
    <source>
        <dbReference type="ARBA" id="ARBA00022801"/>
    </source>
</evidence>
<keyword evidence="1 3" id="KW-0378">Hydrolase</keyword>
<evidence type="ECO:0000313" key="6">
    <source>
        <dbReference type="Proteomes" id="UP000199306"/>
    </source>
</evidence>
<evidence type="ECO:0000256" key="2">
    <source>
        <dbReference type="ARBA" id="ARBA00023295"/>
    </source>
</evidence>
<protein>
    <submittedName>
        <fullName evidence="5">Cellulase (Glycosyl hydrolase family 5)</fullName>
    </submittedName>
</protein>
<dbReference type="Pfam" id="PF00150">
    <property type="entry name" value="Cellulase"/>
    <property type="match status" value="1"/>
</dbReference>
<dbReference type="InterPro" id="IPR017853">
    <property type="entry name" value="GH"/>
</dbReference>
<sequence length="379" mass="44048">MKLIKIIALIVGSLFFQGCLSKQQHNTETLNAREIWTKEHAKSWYNKQGWLVGANFIPSTAVNQLEMWQSDTFDSLTIDKESGFAESLGMNTSRVFLHDLLFEEDSLGFYKKIDTFLKISEKHHIKPLFVLFDSCWDPFPKTGKQRAPKPFVHNSGWVQSPGYYALKDSAQYPRLEKYVKGILARFANDNRILGWDLWNEPDNPTGPSYEKVDLPDKVSYVLPLLKKTFQWARSVNPSQPLTSGVWVGDWSVHEKMKPIEKLQLEESDIISFHNYDSPEEFEKRIKLLQRYDRPIICTEYMARPNGSTFQGDLPIAKKYNVGMFNWGFVSGKSQTIYPWDSWTKAYSAEPKLWFHDIFRQDGTPYIKEEAEVFRKLTGK</sequence>
<dbReference type="RefSeq" id="WP_092010438.1">
    <property type="nucleotide sequence ID" value="NZ_FOXH01000001.1"/>
</dbReference>
<dbReference type="STRING" id="1079859.SAMN04515674_10172"/>
<evidence type="ECO:0000313" key="5">
    <source>
        <dbReference type="EMBL" id="SFP03334.1"/>
    </source>
</evidence>
<accession>A0A1I5M149</accession>
<gene>
    <name evidence="5" type="ORF">SAMN04515674_10172</name>
</gene>
<comment type="similarity">
    <text evidence="3">Belongs to the glycosyl hydrolase 5 (cellulase A) family.</text>
</comment>
<evidence type="ECO:0000256" key="3">
    <source>
        <dbReference type="RuleBase" id="RU361153"/>
    </source>
</evidence>
<keyword evidence="6" id="KW-1185">Reference proteome</keyword>
<dbReference type="EMBL" id="FOXH01000001">
    <property type="protein sequence ID" value="SFP03334.1"/>
    <property type="molecule type" value="Genomic_DNA"/>
</dbReference>
<dbReference type="GO" id="GO:0004553">
    <property type="term" value="F:hydrolase activity, hydrolyzing O-glycosyl compounds"/>
    <property type="evidence" value="ECO:0007669"/>
    <property type="project" value="InterPro"/>
</dbReference>
<dbReference type="AlphaFoldDB" id="A0A1I5M149"/>
<name>A0A1I5M149_9BACT</name>
<dbReference type="InterPro" id="IPR001547">
    <property type="entry name" value="Glyco_hydro_5"/>
</dbReference>
<dbReference type="Gene3D" id="3.20.20.80">
    <property type="entry name" value="Glycosidases"/>
    <property type="match status" value="1"/>
</dbReference>
<proteinExistence type="inferred from homology"/>
<feature type="domain" description="Glycoside hydrolase family 5" evidence="4">
    <location>
        <begin position="152"/>
        <end position="326"/>
    </location>
</feature>
<keyword evidence="2 3" id="KW-0326">Glycosidase</keyword>
<reference evidence="5 6" key="1">
    <citation type="submission" date="2016-10" db="EMBL/GenBank/DDBJ databases">
        <authorList>
            <person name="de Groot N.N."/>
        </authorList>
    </citation>
    <scope>NUCLEOTIDE SEQUENCE [LARGE SCALE GENOMIC DNA]</scope>
    <source>
        <strain evidence="6">E92,LMG 26720,CCM 7988</strain>
    </source>
</reference>
<evidence type="ECO:0000259" key="4">
    <source>
        <dbReference type="Pfam" id="PF00150"/>
    </source>
</evidence>